<dbReference type="PANTHER" id="PTHR10029:SF3">
    <property type="entry name" value="ACYLPHOSPHATASE-RELATED"/>
    <property type="match status" value="1"/>
</dbReference>
<dbReference type="AlphaFoldDB" id="M7SCD5"/>
<feature type="domain" description="Acylphosphatase-like" evidence="7">
    <location>
        <begin position="5"/>
        <end position="100"/>
    </location>
</feature>
<feature type="active site" evidence="5">
    <location>
        <position position="46"/>
    </location>
</feature>
<dbReference type="EC" id="3.6.1.7" evidence="2 5"/>
<dbReference type="PROSITE" id="PS00151">
    <property type="entry name" value="ACYLPHOSPHATASE_2"/>
    <property type="match status" value="1"/>
</dbReference>
<evidence type="ECO:0000256" key="2">
    <source>
        <dbReference type="ARBA" id="ARBA00012150"/>
    </source>
</evidence>
<organism evidence="8 9">
    <name type="scientific">Eutypa lata (strain UCR-EL1)</name>
    <name type="common">Grapevine dieback disease fungus</name>
    <name type="synonym">Eutypa armeniacae</name>
    <dbReference type="NCBI Taxonomy" id="1287681"/>
    <lineage>
        <taxon>Eukaryota</taxon>
        <taxon>Fungi</taxon>
        <taxon>Dikarya</taxon>
        <taxon>Ascomycota</taxon>
        <taxon>Pezizomycotina</taxon>
        <taxon>Sordariomycetes</taxon>
        <taxon>Xylariomycetidae</taxon>
        <taxon>Xylariales</taxon>
        <taxon>Diatrypaceae</taxon>
        <taxon>Eutypa</taxon>
    </lineage>
</organism>
<evidence type="ECO:0000313" key="8">
    <source>
        <dbReference type="EMBL" id="EMR61822.1"/>
    </source>
</evidence>
<dbReference type="Gene3D" id="3.30.70.100">
    <property type="match status" value="1"/>
</dbReference>
<dbReference type="SUPFAM" id="SSF54975">
    <property type="entry name" value="Acylphosphatase/BLUF domain-like"/>
    <property type="match status" value="1"/>
</dbReference>
<dbReference type="OrthoDB" id="7961613at2759"/>
<dbReference type="GO" id="GO:0003998">
    <property type="term" value="F:acylphosphatase activity"/>
    <property type="evidence" value="ECO:0007669"/>
    <property type="project" value="UniProtKB-EC"/>
</dbReference>
<dbReference type="STRING" id="1287681.M7SCD5"/>
<dbReference type="InterPro" id="IPR020456">
    <property type="entry name" value="Acylphosphatase"/>
</dbReference>
<dbReference type="Pfam" id="PF00708">
    <property type="entry name" value="Acylphosphatase"/>
    <property type="match status" value="1"/>
</dbReference>
<comment type="similarity">
    <text evidence="1 6">Belongs to the acylphosphatase family.</text>
</comment>
<dbReference type="OMA" id="VGFRWSM"/>
<protein>
    <recommendedName>
        <fullName evidence="2 5">acylphosphatase</fullName>
        <ecNumber evidence="2 5">3.6.1.7</ecNumber>
    </recommendedName>
</protein>
<evidence type="ECO:0000256" key="4">
    <source>
        <dbReference type="ARBA" id="ARBA00047645"/>
    </source>
</evidence>
<name>M7SCD5_EUTLA</name>
<dbReference type="PROSITE" id="PS51160">
    <property type="entry name" value="ACYLPHOSPHATASE_3"/>
    <property type="match status" value="1"/>
</dbReference>
<dbReference type="InterPro" id="IPR017968">
    <property type="entry name" value="Acylphosphatase_CS"/>
</dbReference>
<evidence type="ECO:0000256" key="1">
    <source>
        <dbReference type="ARBA" id="ARBA00005614"/>
    </source>
</evidence>
<evidence type="ECO:0000256" key="5">
    <source>
        <dbReference type="PROSITE-ProRule" id="PRU00520"/>
    </source>
</evidence>
<dbReference type="InterPro" id="IPR001792">
    <property type="entry name" value="Acylphosphatase-like_dom"/>
</dbReference>
<accession>M7SCD5</accession>
<evidence type="ECO:0000313" key="9">
    <source>
        <dbReference type="Proteomes" id="UP000012174"/>
    </source>
</evidence>
<dbReference type="PANTHER" id="PTHR10029">
    <property type="entry name" value="ACYLPHOSPHATASE"/>
    <property type="match status" value="1"/>
</dbReference>
<evidence type="ECO:0000256" key="6">
    <source>
        <dbReference type="RuleBase" id="RU004168"/>
    </source>
</evidence>
<feature type="active site" evidence="5">
    <location>
        <position position="28"/>
    </location>
</feature>
<sequence>MAAQRIYFVAHGRVQGIVPSNPIRVNFRYYTQKKATEAKITGWCRNTDKGTVEGEAQGDEAVMKQFLKDVDKGPPHAQVVQVESHPRDLADGETEFEVRR</sequence>
<keyword evidence="9" id="KW-1185">Reference proteome</keyword>
<dbReference type="Proteomes" id="UP000012174">
    <property type="component" value="Unassembled WGS sequence"/>
</dbReference>
<dbReference type="KEGG" id="ela:UCREL1_11226"/>
<reference evidence="9" key="1">
    <citation type="journal article" date="2013" name="Genome Announc.">
        <title>Draft genome sequence of the grapevine dieback fungus Eutypa lata UCR-EL1.</title>
        <authorList>
            <person name="Blanco-Ulate B."/>
            <person name="Rolshausen P.E."/>
            <person name="Cantu D."/>
        </authorList>
    </citation>
    <scope>NUCLEOTIDE SEQUENCE [LARGE SCALE GENOMIC DNA]</scope>
    <source>
        <strain evidence="9">UCR-EL1</strain>
    </source>
</reference>
<dbReference type="InterPro" id="IPR036046">
    <property type="entry name" value="Acylphosphatase-like_dom_sf"/>
</dbReference>
<gene>
    <name evidence="8" type="ORF">UCREL1_11226</name>
</gene>
<proteinExistence type="inferred from homology"/>
<evidence type="ECO:0000256" key="3">
    <source>
        <dbReference type="ARBA" id="ARBA00022801"/>
    </source>
</evidence>
<comment type="catalytic activity">
    <reaction evidence="4 5">
        <text>an acyl phosphate + H2O = a carboxylate + phosphate + H(+)</text>
        <dbReference type="Rhea" id="RHEA:14965"/>
        <dbReference type="ChEBI" id="CHEBI:15377"/>
        <dbReference type="ChEBI" id="CHEBI:15378"/>
        <dbReference type="ChEBI" id="CHEBI:29067"/>
        <dbReference type="ChEBI" id="CHEBI:43474"/>
        <dbReference type="ChEBI" id="CHEBI:59918"/>
        <dbReference type="EC" id="3.6.1.7"/>
    </reaction>
</comment>
<dbReference type="HOGENOM" id="CLU_141932_4_0_1"/>
<keyword evidence="3 5" id="KW-0378">Hydrolase</keyword>
<dbReference type="EMBL" id="KB707540">
    <property type="protein sequence ID" value="EMR61822.1"/>
    <property type="molecule type" value="Genomic_DNA"/>
</dbReference>
<evidence type="ECO:0000259" key="7">
    <source>
        <dbReference type="PROSITE" id="PS51160"/>
    </source>
</evidence>